<proteinExistence type="predicted"/>
<name>A0A8S5S508_9CAUD</name>
<evidence type="ECO:0000256" key="2">
    <source>
        <dbReference type="ARBA" id="ARBA00022737"/>
    </source>
</evidence>
<dbReference type="Gene3D" id="2.10.270.10">
    <property type="entry name" value="Cholin Binding"/>
    <property type="match status" value="1"/>
</dbReference>
<dbReference type="Pfam" id="PF01473">
    <property type="entry name" value="Choline_bind_1"/>
    <property type="match status" value="1"/>
</dbReference>
<dbReference type="EMBL" id="BK032519">
    <property type="protein sequence ID" value="DAF45794.1"/>
    <property type="molecule type" value="Genomic_DNA"/>
</dbReference>
<keyword evidence="2" id="KW-0677">Repeat</keyword>
<evidence type="ECO:0000313" key="4">
    <source>
        <dbReference type="EMBL" id="DAF45794.1"/>
    </source>
</evidence>
<sequence length="320" mass="34810">MNSYQAGQRLLCGGYTAYTPAGKSNFVRSGRWYTSPEPGDIVYFYHASMGRVAHVGIVTAVSRSILGAITITTVEGNTAPGRHFSRDGGSVAEKRYSFRSNEVGGRNLINGFGRPAYGTDTCTAAELIAAAKAETGYVEKASASQLDQKSANPGAGNFTKFGKWFGLDGQPWCQMFVSWCAYTACAAHRARAHTGWRQTASGWMYIDETGRQLAGEWAHIGGRWYAFDNAGIMLHDIWFRSGGGWYYLAGDGGMLAGQWLEHEGHQYYLTATGLMAQSAYVPGVQPSVGGAPYYYYVDGEGRWDSTRDREQLPAGAEVAI</sequence>
<protein>
    <submittedName>
        <fullName evidence="4">Transcriptional regulator</fullName>
    </submittedName>
</protein>
<reference evidence="4" key="1">
    <citation type="journal article" date="2021" name="Proc. Natl. Acad. Sci. U.S.A.">
        <title>A Catalog of Tens of Thousands of Viruses from Human Metagenomes Reveals Hidden Associations with Chronic Diseases.</title>
        <authorList>
            <person name="Tisza M.J."/>
            <person name="Buck C.B."/>
        </authorList>
    </citation>
    <scope>NUCLEOTIDE SEQUENCE</scope>
    <source>
        <strain evidence="4">CtmP938</strain>
    </source>
</reference>
<accession>A0A8S5S508</accession>
<dbReference type="InterPro" id="IPR018337">
    <property type="entry name" value="Cell_wall/Cho-bd_repeat"/>
</dbReference>
<organism evidence="4">
    <name type="scientific">Siphoviridae sp. ctmP938</name>
    <dbReference type="NCBI Taxonomy" id="2827933"/>
    <lineage>
        <taxon>Viruses</taxon>
        <taxon>Duplodnaviria</taxon>
        <taxon>Heunggongvirae</taxon>
        <taxon>Uroviricota</taxon>
        <taxon>Caudoviricetes</taxon>
    </lineage>
</organism>
<evidence type="ECO:0000256" key="1">
    <source>
        <dbReference type="ARBA" id="ARBA00022529"/>
    </source>
</evidence>
<evidence type="ECO:0000259" key="3">
    <source>
        <dbReference type="PROSITE" id="PS50911"/>
    </source>
</evidence>
<dbReference type="PROSITE" id="PS50911">
    <property type="entry name" value="CHAP"/>
    <property type="match status" value="1"/>
</dbReference>
<dbReference type="SUPFAM" id="SSF69360">
    <property type="entry name" value="Cell wall binding repeat"/>
    <property type="match status" value="1"/>
</dbReference>
<keyword evidence="1" id="KW-0929">Antimicrobial</keyword>
<dbReference type="InterPro" id="IPR007921">
    <property type="entry name" value="CHAP_dom"/>
</dbReference>
<feature type="domain" description="Peptidase C51" evidence="3">
    <location>
        <begin position="1"/>
        <end position="110"/>
    </location>
</feature>